<reference evidence="1 2" key="1">
    <citation type="journal article" date="2023" name="G3 (Bethesda)">
        <title>A chromosome-level genome assembly of Zasmidium syzygii isolated from banana leaves.</title>
        <authorList>
            <person name="van Westerhoven A.C."/>
            <person name="Mehrabi R."/>
            <person name="Talebi R."/>
            <person name="Steentjes M.B.F."/>
            <person name="Corcolon B."/>
            <person name="Chong P.A."/>
            <person name="Kema G.H.J."/>
            <person name="Seidl M.F."/>
        </authorList>
    </citation>
    <scope>NUCLEOTIDE SEQUENCE [LARGE SCALE GENOMIC DNA]</scope>
    <source>
        <strain evidence="1 2">P124</strain>
    </source>
</reference>
<comment type="caution">
    <text evidence="1">The sequence shown here is derived from an EMBL/GenBank/DDBJ whole genome shotgun (WGS) entry which is preliminary data.</text>
</comment>
<keyword evidence="2" id="KW-1185">Reference proteome</keyword>
<dbReference type="Proteomes" id="UP001305779">
    <property type="component" value="Unassembled WGS sequence"/>
</dbReference>
<evidence type="ECO:0008006" key="3">
    <source>
        <dbReference type="Google" id="ProtNLM"/>
    </source>
</evidence>
<name>A0ABR0E0F0_ZASCE</name>
<proteinExistence type="predicted"/>
<gene>
    <name evidence="1" type="ORF">PRZ48_014245</name>
</gene>
<protein>
    <recommendedName>
        <fullName evidence="3">F-box domain-containing protein</fullName>
    </recommendedName>
</protein>
<sequence>MADEDSDSEMKVSAATRALNTVELLEAILLDDGVDMKTLLLSQRVSTTWKNIIKESIKLQEKLWFRRTHKKSQKKGYLLNPLLFHHHDVVWRFPNGTAHELHFSRQKTVFCKVFGYFSGACEVRFWDNGVLDHLPSGSWQHMVITQHRRKRLDVEIVGYDDNGRASLKSFSFRATATIGLLVERVKEALKSPFEEF</sequence>
<dbReference type="EMBL" id="JAXOVC010000013">
    <property type="protein sequence ID" value="KAK4494889.1"/>
    <property type="molecule type" value="Genomic_DNA"/>
</dbReference>
<evidence type="ECO:0000313" key="1">
    <source>
        <dbReference type="EMBL" id="KAK4494889.1"/>
    </source>
</evidence>
<evidence type="ECO:0000313" key="2">
    <source>
        <dbReference type="Proteomes" id="UP001305779"/>
    </source>
</evidence>
<accession>A0ABR0E0F0</accession>
<organism evidence="1 2">
    <name type="scientific">Zasmidium cellare</name>
    <name type="common">Wine cellar mold</name>
    <name type="synonym">Racodium cellare</name>
    <dbReference type="NCBI Taxonomy" id="395010"/>
    <lineage>
        <taxon>Eukaryota</taxon>
        <taxon>Fungi</taxon>
        <taxon>Dikarya</taxon>
        <taxon>Ascomycota</taxon>
        <taxon>Pezizomycotina</taxon>
        <taxon>Dothideomycetes</taxon>
        <taxon>Dothideomycetidae</taxon>
        <taxon>Mycosphaerellales</taxon>
        <taxon>Mycosphaerellaceae</taxon>
        <taxon>Zasmidium</taxon>
    </lineage>
</organism>